<dbReference type="AlphaFoldDB" id="A0AAW0SWD5"/>
<sequence>MLVFFLPVTLILVHLGAKSVLALPILPDEPDAREHQWAAMYPPLRPFPHQTALLGELLGAHARPNHSLPRLQEPSRPRPQTPEALQETERGGRGESKKRIEREEVGGVSLSLPPHIPRQRPQQKRKEGAKIPSVGLGVLSDLRNFFTELRTNLDSVEALAQEQGAASLHPEDLLALLAKEEARSQALAGLSSDTLPQGFPIRSLMFGTGPKDQRYANSGLGK</sequence>
<feature type="compositionally biased region" description="Basic and acidic residues" evidence="1">
    <location>
        <begin position="87"/>
        <end position="105"/>
    </location>
</feature>
<gene>
    <name evidence="3" type="ORF">O3P69_009631</name>
</gene>
<proteinExistence type="predicted"/>
<reference evidence="3 4" key="1">
    <citation type="submission" date="2023-03" db="EMBL/GenBank/DDBJ databases">
        <title>High-quality genome of Scylla paramamosain provides insights in environmental adaptation.</title>
        <authorList>
            <person name="Zhang L."/>
        </authorList>
    </citation>
    <scope>NUCLEOTIDE SEQUENCE [LARGE SCALE GENOMIC DNA]</scope>
    <source>
        <strain evidence="3">LZ_2023a</strain>
        <tissue evidence="3">Muscle</tissue>
    </source>
</reference>
<name>A0AAW0SWD5_SCYPA</name>
<feature type="chain" id="PRO_5043497409" evidence="2">
    <location>
        <begin position="23"/>
        <end position="222"/>
    </location>
</feature>
<keyword evidence="2" id="KW-0732">Signal</keyword>
<accession>A0AAW0SWD5</accession>
<evidence type="ECO:0000313" key="3">
    <source>
        <dbReference type="EMBL" id="KAK8379007.1"/>
    </source>
</evidence>
<protein>
    <submittedName>
        <fullName evidence="3">Uncharacterized protein</fullName>
    </submittedName>
</protein>
<organism evidence="3 4">
    <name type="scientific">Scylla paramamosain</name>
    <name type="common">Mud crab</name>
    <dbReference type="NCBI Taxonomy" id="85552"/>
    <lineage>
        <taxon>Eukaryota</taxon>
        <taxon>Metazoa</taxon>
        <taxon>Ecdysozoa</taxon>
        <taxon>Arthropoda</taxon>
        <taxon>Crustacea</taxon>
        <taxon>Multicrustacea</taxon>
        <taxon>Malacostraca</taxon>
        <taxon>Eumalacostraca</taxon>
        <taxon>Eucarida</taxon>
        <taxon>Decapoda</taxon>
        <taxon>Pleocyemata</taxon>
        <taxon>Brachyura</taxon>
        <taxon>Eubrachyura</taxon>
        <taxon>Portunoidea</taxon>
        <taxon>Portunidae</taxon>
        <taxon>Portuninae</taxon>
        <taxon>Scylla</taxon>
    </lineage>
</organism>
<comment type="caution">
    <text evidence="3">The sequence shown here is derived from an EMBL/GenBank/DDBJ whole genome shotgun (WGS) entry which is preliminary data.</text>
</comment>
<feature type="region of interest" description="Disordered" evidence="1">
    <location>
        <begin position="65"/>
        <end position="129"/>
    </location>
</feature>
<feature type="signal peptide" evidence="2">
    <location>
        <begin position="1"/>
        <end position="22"/>
    </location>
</feature>
<dbReference type="EMBL" id="JARAKH010000044">
    <property type="protein sequence ID" value="KAK8379007.1"/>
    <property type="molecule type" value="Genomic_DNA"/>
</dbReference>
<dbReference type="Proteomes" id="UP001487740">
    <property type="component" value="Unassembled WGS sequence"/>
</dbReference>
<keyword evidence="4" id="KW-1185">Reference proteome</keyword>
<evidence type="ECO:0000256" key="1">
    <source>
        <dbReference type="SAM" id="MobiDB-lite"/>
    </source>
</evidence>
<evidence type="ECO:0000256" key="2">
    <source>
        <dbReference type="SAM" id="SignalP"/>
    </source>
</evidence>
<evidence type="ECO:0000313" key="4">
    <source>
        <dbReference type="Proteomes" id="UP001487740"/>
    </source>
</evidence>